<keyword evidence="3 5" id="KW-0472">Membrane</keyword>
<dbReference type="AlphaFoldDB" id="A0A8H7SAY9"/>
<name>A0A8H7SAY9_9FUNG</name>
<comment type="caution">
    <text evidence="7">The sequence shown here is derived from an EMBL/GenBank/DDBJ whole genome shotgun (WGS) entry which is preliminary data.</text>
</comment>
<evidence type="ECO:0000256" key="5">
    <source>
        <dbReference type="SAM" id="Phobius"/>
    </source>
</evidence>
<feature type="domain" description="Cysteine-rich transmembrane" evidence="6">
    <location>
        <begin position="100"/>
        <end position="127"/>
    </location>
</feature>
<evidence type="ECO:0000256" key="2">
    <source>
        <dbReference type="ARBA" id="ARBA00009444"/>
    </source>
</evidence>
<feature type="region of interest" description="Disordered" evidence="4">
    <location>
        <begin position="25"/>
        <end position="45"/>
    </location>
</feature>
<organism evidence="7 8">
    <name type="scientific">Circinella minor</name>
    <dbReference type="NCBI Taxonomy" id="1195481"/>
    <lineage>
        <taxon>Eukaryota</taxon>
        <taxon>Fungi</taxon>
        <taxon>Fungi incertae sedis</taxon>
        <taxon>Mucoromycota</taxon>
        <taxon>Mucoromycotina</taxon>
        <taxon>Mucoromycetes</taxon>
        <taxon>Mucorales</taxon>
        <taxon>Lichtheimiaceae</taxon>
        <taxon>Circinella</taxon>
    </lineage>
</organism>
<feature type="transmembrane region" description="Helical" evidence="5">
    <location>
        <begin position="74"/>
        <end position="91"/>
    </location>
</feature>
<comment type="subcellular location">
    <subcellularLocation>
        <location evidence="1">Membrane</location>
    </subcellularLocation>
</comment>
<protein>
    <recommendedName>
        <fullName evidence="6">Cysteine-rich transmembrane domain-containing protein</fullName>
    </recommendedName>
</protein>
<comment type="similarity">
    <text evidence="2">Belongs to the CYSTM1 family.</text>
</comment>
<evidence type="ECO:0000256" key="3">
    <source>
        <dbReference type="ARBA" id="ARBA00023136"/>
    </source>
</evidence>
<evidence type="ECO:0000256" key="1">
    <source>
        <dbReference type="ARBA" id="ARBA00004370"/>
    </source>
</evidence>
<dbReference type="OrthoDB" id="10396287at2759"/>
<dbReference type="Proteomes" id="UP000646827">
    <property type="component" value="Unassembled WGS sequence"/>
</dbReference>
<sequence>MGVPEQHKFRPTSAPVLPPPCYNEAQQHNVNSNHNTNYFQQPPPAYPGYHYNPASSSSSSYQPLGSNVQQGGKFFIIILLLIIMMIIKYKLEAYIFLIKQTPSRTDDACCWGCLAALCLCFAAEECC</sequence>
<keyword evidence="5" id="KW-1133">Transmembrane helix</keyword>
<accession>A0A8H7SAY9</accession>
<dbReference type="EMBL" id="JAEPRB010000020">
    <property type="protein sequence ID" value="KAG2226135.1"/>
    <property type="molecule type" value="Genomic_DNA"/>
</dbReference>
<gene>
    <name evidence="7" type="ORF">INT45_011752</name>
</gene>
<evidence type="ECO:0000256" key="4">
    <source>
        <dbReference type="SAM" id="MobiDB-lite"/>
    </source>
</evidence>
<dbReference type="Pfam" id="PF12734">
    <property type="entry name" value="CYSTM"/>
    <property type="match status" value="1"/>
</dbReference>
<evidence type="ECO:0000259" key="6">
    <source>
        <dbReference type="Pfam" id="PF12734"/>
    </source>
</evidence>
<keyword evidence="8" id="KW-1185">Reference proteome</keyword>
<dbReference type="InterPro" id="IPR028144">
    <property type="entry name" value="CYSTM_dom"/>
</dbReference>
<keyword evidence="5" id="KW-0812">Transmembrane</keyword>
<feature type="compositionally biased region" description="Polar residues" evidence="4">
    <location>
        <begin position="25"/>
        <end position="40"/>
    </location>
</feature>
<proteinExistence type="inferred from homology"/>
<evidence type="ECO:0000313" key="8">
    <source>
        <dbReference type="Proteomes" id="UP000646827"/>
    </source>
</evidence>
<evidence type="ECO:0000313" key="7">
    <source>
        <dbReference type="EMBL" id="KAG2226135.1"/>
    </source>
</evidence>
<reference evidence="7 8" key="1">
    <citation type="submission" date="2020-12" db="EMBL/GenBank/DDBJ databases">
        <title>Metabolic potential, ecology and presence of endohyphal bacteria is reflected in genomic diversity of Mucoromycotina.</title>
        <authorList>
            <person name="Muszewska A."/>
            <person name="Okrasinska A."/>
            <person name="Steczkiewicz K."/>
            <person name="Drgas O."/>
            <person name="Orlowska M."/>
            <person name="Perlinska-Lenart U."/>
            <person name="Aleksandrzak-Piekarczyk T."/>
            <person name="Szatraj K."/>
            <person name="Zielenkiewicz U."/>
            <person name="Pilsyk S."/>
            <person name="Malc E."/>
            <person name="Mieczkowski P."/>
            <person name="Kruszewska J.S."/>
            <person name="Biernat P."/>
            <person name="Pawlowska J."/>
        </authorList>
    </citation>
    <scope>NUCLEOTIDE SEQUENCE [LARGE SCALE GENOMIC DNA]</scope>
    <source>
        <strain evidence="7 8">CBS 142.35</strain>
    </source>
</reference>